<keyword evidence="3" id="KW-1185">Reference proteome</keyword>
<evidence type="ECO:0000313" key="2">
    <source>
        <dbReference type="EMBL" id="KAK5782039.1"/>
    </source>
</evidence>
<protein>
    <submittedName>
        <fullName evidence="2">Uncharacterized protein</fullName>
    </submittedName>
</protein>
<gene>
    <name evidence="2" type="ORF">RI543_000525</name>
</gene>
<comment type="caution">
    <text evidence="2">The sequence shown here is derived from an EMBL/GenBank/DDBJ whole genome shotgun (WGS) entry which is preliminary data.</text>
</comment>
<accession>A0AAN7ZTB5</accession>
<name>A0AAN7ZTB5_9SACH</name>
<evidence type="ECO:0000313" key="3">
    <source>
        <dbReference type="Proteomes" id="UP001306508"/>
    </source>
</evidence>
<reference evidence="3" key="1">
    <citation type="submission" date="2023-07" db="EMBL/GenBank/DDBJ databases">
        <title>A draft genome of Kazachstania heterogenica Y-27499.</title>
        <authorList>
            <person name="Donic C."/>
            <person name="Kralova J.S."/>
            <person name="Fidel L."/>
            <person name="Ben-Dor S."/>
            <person name="Jung S."/>
        </authorList>
    </citation>
    <scope>NUCLEOTIDE SEQUENCE [LARGE SCALE GENOMIC DNA]</scope>
    <source>
        <strain evidence="3">Y27499</strain>
    </source>
</reference>
<feature type="compositionally biased region" description="Polar residues" evidence="1">
    <location>
        <begin position="329"/>
        <end position="349"/>
    </location>
</feature>
<dbReference type="EMBL" id="JAWIZZ010000022">
    <property type="protein sequence ID" value="KAK5782039.1"/>
    <property type="molecule type" value="Genomic_DNA"/>
</dbReference>
<dbReference type="AlphaFoldDB" id="A0AAN7ZTB5"/>
<sequence length="349" mass="39672">MKLLKDNSTKSHTENETQSLIHELLARIKKAKKTNLNEPNIQDIVSDCIYLLLRLGYDAQRLYQLSNLSEKFLRTNFHQMELREPPQLLKKLPDNTYLPNSIPTERPYKSPGAPNKIKSFLETVHSVKEQSQKNKLQNVVAPTITTVPSQSNLVSKQTENEFHIQNISNEQNWLSKSKVSLTDSESDNDNASIPVMSTTVGPVQQETRKTPTIPTRAIETGSDSNTIKKVSLTNTDKNLTSSTNVTKLVSSLAYNNEEKKFQKVIKGRLTKLSNISFVKKNSSLHIEEIRQKLLGDVNKFMDYVELLRSKEKNNLNRTHATKNKDNSRNKLNVSPEQDSSQQEVLISDK</sequence>
<feature type="region of interest" description="Disordered" evidence="1">
    <location>
        <begin position="314"/>
        <end position="349"/>
    </location>
</feature>
<proteinExistence type="predicted"/>
<evidence type="ECO:0000256" key="1">
    <source>
        <dbReference type="SAM" id="MobiDB-lite"/>
    </source>
</evidence>
<dbReference type="Proteomes" id="UP001306508">
    <property type="component" value="Unassembled WGS sequence"/>
</dbReference>
<organism evidence="2 3">
    <name type="scientific">Arxiozyma heterogenica</name>
    <dbReference type="NCBI Taxonomy" id="278026"/>
    <lineage>
        <taxon>Eukaryota</taxon>
        <taxon>Fungi</taxon>
        <taxon>Dikarya</taxon>
        <taxon>Ascomycota</taxon>
        <taxon>Saccharomycotina</taxon>
        <taxon>Saccharomycetes</taxon>
        <taxon>Saccharomycetales</taxon>
        <taxon>Saccharomycetaceae</taxon>
        <taxon>Arxiozyma</taxon>
    </lineage>
</organism>